<accession>D7GLD6</accession>
<feature type="compositionally biased region" description="Basic residues" evidence="1">
    <location>
        <begin position="1"/>
        <end position="21"/>
    </location>
</feature>
<evidence type="ECO:0000256" key="1">
    <source>
        <dbReference type="SAM" id="MobiDB-lite"/>
    </source>
</evidence>
<organism evidence="2">
    <name type="scientific">Gallus gallus</name>
    <name type="common">Chicken</name>
    <dbReference type="NCBI Taxonomy" id="9031"/>
    <lineage>
        <taxon>Eukaryota</taxon>
        <taxon>Metazoa</taxon>
        <taxon>Chordata</taxon>
        <taxon>Craniata</taxon>
        <taxon>Vertebrata</taxon>
        <taxon>Euteleostomi</taxon>
        <taxon>Archelosauria</taxon>
        <taxon>Archosauria</taxon>
        <taxon>Dinosauria</taxon>
        <taxon>Saurischia</taxon>
        <taxon>Theropoda</taxon>
        <taxon>Coelurosauria</taxon>
        <taxon>Aves</taxon>
        <taxon>Neognathae</taxon>
        <taxon>Galloanserae</taxon>
        <taxon>Galliformes</taxon>
        <taxon>Phasianidae</taxon>
        <taxon>Phasianinae</taxon>
        <taxon>Gallus</taxon>
    </lineage>
</organism>
<feature type="non-terminal residue" evidence="2">
    <location>
        <position position="1"/>
    </location>
</feature>
<dbReference type="AlphaFoldDB" id="D7GLD6"/>
<feature type="compositionally biased region" description="Low complexity" evidence="1">
    <location>
        <begin position="47"/>
        <end position="69"/>
    </location>
</feature>
<dbReference type="OrthoDB" id="10001938at2759"/>
<evidence type="ECO:0000313" key="2">
    <source>
        <dbReference type="EMBL" id="CBM40862.1"/>
    </source>
</evidence>
<sequence>AEHAAGRRRALASPLSRRRARGAAAAETQTRLQKFPRGAQSAEREAAGAPRTPRSSAASPGSAARLGTARSRRARSRRRRQRLPRRAAASAAPRRRPPAASAAASRRLPAPAAGRGCRRLAGDQSPAADAAAVGQRPGEDPRPHHQRRLRGAAEAGTCRAEVPGNGVREGCGDRSGCRSAAPSVELCCQSGQRNEDFSFACCGNS</sequence>
<dbReference type="EMBL" id="FN868885">
    <property type="protein sequence ID" value="CBM40862.1"/>
    <property type="molecule type" value="Genomic_DNA"/>
</dbReference>
<reference evidence="2" key="1">
    <citation type="submission" date="2010-05" db="EMBL/GenBank/DDBJ databases">
        <title>Interspecies comparison of ATOH8 gene.</title>
        <authorList>
            <person name="Dai F."/>
            <person name="Hoffmann M."/>
            <person name="Chen J."/>
            <person name="Balakrishnan Renuka A."/>
            <person name="Brand-Saberi B."/>
        </authorList>
    </citation>
    <scope>NUCLEOTIDE SEQUENCE</scope>
</reference>
<feature type="non-terminal residue" evidence="2">
    <location>
        <position position="205"/>
    </location>
</feature>
<proteinExistence type="predicted"/>
<name>D7GLD6_CHICK</name>
<feature type="compositionally biased region" description="Low complexity" evidence="1">
    <location>
        <begin position="86"/>
        <end position="115"/>
    </location>
</feature>
<feature type="compositionally biased region" description="Basic residues" evidence="1">
    <location>
        <begin position="70"/>
        <end position="85"/>
    </location>
</feature>
<gene>
    <name evidence="2" type="primary">ATOH8</name>
</gene>
<protein>
    <submittedName>
        <fullName evidence="2">Atonal homolog 8 protein</fullName>
    </submittedName>
</protein>
<feature type="region of interest" description="Disordered" evidence="1">
    <location>
        <begin position="1"/>
        <end position="156"/>
    </location>
</feature>